<gene>
    <name evidence="2" type="ORF">MKW98_029096</name>
</gene>
<feature type="signal peptide" evidence="1">
    <location>
        <begin position="1"/>
        <end position="26"/>
    </location>
</feature>
<name>A0AAD4S8W5_9MAGN</name>
<dbReference type="EMBL" id="JAJJMB010012509">
    <property type="protein sequence ID" value="KAI3876144.1"/>
    <property type="molecule type" value="Genomic_DNA"/>
</dbReference>
<sequence length="82" mass="9237">MASTSCSLILVTLIFAILIREELVNGETISDAMNKAIIKTIKVFIYSLIFMVQVDEDEIIDCSDIYKQPSLNHPSLHNHSIQ</sequence>
<evidence type="ECO:0000256" key="1">
    <source>
        <dbReference type="SAM" id="SignalP"/>
    </source>
</evidence>
<comment type="caution">
    <text evidence="2">The sequence shown here is derived from an EMBL/GenBank/DDBJ whole genome shotgun (WGS) entry which is preliminary data.</text>
</comment>
<evidence type="ECO:0000313" key="3">
    <source>
        <dbReference type="Proteomes" id="UP001202328"/>
    </source>
</evidence>
<protein>
    <submittedName>
        <fullName evidence="2">Uncharacterized protein</fullName>
    </submittedName>
</protein>
<accession>A0AAD4S8W5</accession>
<keyword evidence="1" id="KW-0732">Signal</keyword>
<reference evidence="2" key="1">
    <citation type="submission" date="2022-04" db="EMBL/GenBank/DDBJ databases">
        <title>A functionally conserved STORR gene fusion in Papaver species that diverged 16.8 million years ago.</title>
        <authorList>
            <person name="Catania T."/>
        </authorList>
    </citation>
    <scope>NUCLEOTIDE SEQUENCE</scope>
    <source>
        <strain evidence="2">S-188037</strain>
    </source>
</reference>
<evidence type="ECO:0000313" key="2">
    <source>
        <dbReference type="EMBL" id="KAI3876144.1"/>
    </source>
</evidence>
<dbReference type="AlphaFoldDB" id="A0AAD4S8W5"/>
<proteinExistence type="predicted"/>
<organism evidence="2 3">
    <name type="scientific">Papaver atlanticum</name>
    <dbReference type="NCBI Taxonomy" id="357466"/>
    <lineage>
        <taxon>Eukaryota</taxon>
        <taxon>Viridiplantae</taxon>
        <taxon>Streptophyta</taxon>
        <taxon>Embryophyta</taxon>
        <taxon>Tracheophyta</taxon>
        <taxon>Spermatophyta</taxon>
        <taxon>Magnoliopsida</taxon>
        <taxon>Ranunculales</taxon>
        <taxon>Papaveraceae</taxon>
        <taxon>Papaveroideae</taxon>
        <taxon>Papaver</taxon>
    </lineage>
</organism>
<keyword evidence="3" id="KW-1185">Reference proteome</keyword>
<feature type="non-terminal residue" evidence="2">
    <location>
        <position position="82"/>
    </location>
</feature>
<dbReference type="Proteomes" id="UP001202328">
    <property type="component" value="Unassembled WGS sequence"/>
</dbReference>
<feature type="chain" id="PRO_5041901505" evidence="1">
    <location>
        <begin position="27"/>
        <end position="82"/>
    </location>
</feature>